<dbReference type="OrthoDB" id="8374536at2"/>
<accession>A0A1Y5SKL3</accession>
<name>A0A1Y5SKL3_9RHOB</name>
<dbReference type="Pfam" id="PF14099">
    <property type="entry name" value="Polysacc_lyase"/>
    <property type="match status" value="1"/>
</dbReference>
<keyword evidence="1" id="KW-0732">Signal</keyword>
<feature type="chain" id="PRO_5012124902" description="Polysaccharide lyase" evidence="1">
    <location>
        <begin position="23"/>
        <end position="276"/>
    </location>
</feature>
<evidence type="ECO:0000313" key="2">
    <source>
        <dbReference type="EMBL" id="SLN41745.1"/>
    </source>
</evidence>
<dbReference type="EMBL" id="FWFT01000003">
    <property type="protein sequence ID" value="SLN41745.1"/>
    <property type="molecule type" value="Genomic_DNA"/>
</dbReference>
<dbReference type="Gene3D" id="2.60.120.200">
    <property type="match status" value="1"/>
</dbReference>
<dbReference type="Proteomes" id="UP000193623">
    <property type="component" value="Unassembled WGS sequence"/>
</dbReference>
<reference evidence="2 3" key="1">
    <citation type="submission" date="2017-03" db="EMBL/GenBank/DDBJ databases">
        <authorList>
            <person name="Afonso C.L."/>
            <person name="Miller P.J."/>
            <person name="Scott M.A."/>
            <person name="Spackman E."/>
            <person name="Goraichik I."/>
            <person name="Dimitrov K.M."/>
            <person name="Suarez D.L."/>
            <person name="Swayne D.E."/>
        </authorList>
    </citation>
    <scope>NUCLEOTIDE SEQUENCE [LARGE SCALE GENOMIC DNA]</scope>
    <source>
        <strain evidence="2 3">CECT 8397</strain>
    </source>
</reference>
<protein>
    <recommendedName>
        <fullName evidence="4">Polysaccharide lyase</fullName>
    </recommendedName>
</protein>
<dbReference type="RefSeq" id="WP_085864528.1">
    <property type="nucleotide sequence ID" value="NZ_FWFT01000003.1"/>
</dbReference>
<evidence type="ECO:0000313" key="3">
    <source>
        <dbReference type="Proteomes" id="UP000193623"/>
    </source>
</evidence>
<proteinExistence type="predicted"/>
<dbReference type="InterPro" id="IPR025975">
    <property type="entry name" value="Polysacc_lyase"/>
</dbReference>
<sequence>MKLFATILVLLLGLTQPSAIHAQENHGTFTYNSMETGPRRAFFEKHRNLPNSYSVIRTDPFGEGGNGPVHRFEIRTGECGSQLDQGDCSYNAVRSELAENNHRGTRFGRIQPREAWYEWDIGFPDGFPFGPRQTRGYYLFGQWHNGVCPHMNFGIWGGRNSHVLHLRTSQIIPGHRHGDCQPDELIPVIDLREIEGRWAHFVVYVRWSTGNDGEVRVFVDGQQRVQFNGRTLIPEHVGRNHFDFGIYLANADSLRRVQPAELYYRDIRRTRQQPPM</sequence>
<dbReference type="AlphaFoldDB" id="A0A1Y5SKL3"/>
<feature type="signal peptide" evidence="1">
    <location>
        <begin position="1"/>
        <end position="22"/>
    </location>
</feature>
<evidence type="ECO:0008006" key="4">
    <source>
        <dbReference type="Google" id="ProtNLM"/>
    </source>
</evidence>
<organism evidence="2 3">
    <name type="scientific">Pseudooctadecabacter jejudonensis</name>
    <dbReference type="NCBI Taxonomy" id="1391910"/>
    <lineage>
        <taxon>Bacteria</taxon>
        <taxon>Pseudomonadati</taxon>
        <taxon>Pseudomonadota</taxon>
        <taxon>Alphaproteobacteria</taxon>
        <taxon>Rhodobacterales</taxon>
        <taxon>Paracoccaceae</taxon>
        <taxon>Pseudooctadecabacter</taxon>
    </lineage>
</organism>
<keyword evidence="3" id="KW-1185">Reference proteome</keyword>
<evidence type="ECO:0000256" key="1">
    <source>
        <dbReference type="SAM" id="SignalP"/>
    </source>
</evidence>
<gene>
    <name evidence="2" type="ORF">PSJ8397_02107</name>
</gene>